<keyword evidence="2" id="KW-0808">Transferase</keyword>
<evidence type="ECO:0000259" key="1">
    <source>
        <dbReference type="PROSITE" id="PS51186"/>
    </source>
</evidence>
<evidence type="ECO:0000313" key="2">
    <source>
        <dbReference type="EMBL" id="ABC62544.1"/>
    </source>
</evidence>
<dbReference type="Proteomes" id="UP000008808">
    <property type="component" value="Chromosome"/>
</dbReference>
<dbReference type="EMBL" id="CP000157">
    <property type="protein sequence ID" value="ABC62544.1"/>
    <property type="molecule type" value="Genomic_DNA"/>
</dbReference>
<name>Q2NCP7_ERYLH</name>
<dbReference type="STRING" id="314225.ELI_02260"/>
<dbReference type="CDD" id="cd04301">
    <property type="entry name" value="NAT_SF"/>
    <property type="match status" value="1"/>
</dbReference>
<dbReference type="RefSeq" id="WP_011413420.1">
    <property type="nucleotide sequence ID" value="NC_007722.1"/>
</dbReference>
<dbReference type="KEGG" id="eli:ELI_02260"/>
<organism evidence="2 3">
    <name type="scientific">Erythrobacter litoralis (strain HTCC2594)</name>
    <dbReference type="NCBI Taxonomy" id="314225"/>
    <lineage>
        <taxon>Bacteria</taxon>
        <taxon>Pseudomonadati</taxon>
        <taxon>Pseudomonadota</taxon>
        <taxon>Alphaproteobacteria</taxon>
        <taxon>Sphingomonadales</taxon>
        <taxon>Erythrobacteraceae</taxon>
        <taxon>Erythrobacter/Porphyrobacter group</taxon>
        <taxon>Erythrobacter</taxon>
    </lineage>
</organism>
<dbReference type="PROSITE" id="PS51186">
    <property type="entry name" value="GNAT"/>
    <property type="match status" value="1"/>
</dbReference>
<dbReference type="Gene3D" id="3.40.630.30">
    <property type="match status" value="1"/>
</dbReference>
<proteinExistence type="predicted"/>
<sequence>MATIIPLSAVEPALVEQLLDEAFGEDRMARTAYRVREGSPWLEALSFAALDDGDFLAGSIQLWPVALATPDVKGHPLIMVGPVAVLPALQGEGYGKALMGAALGAVEAMAADGTSALPQVMIGDAEYYGQWGFSADHTGNWHCPGPYDPARLLLRCDNPGILPDEGMLGPWAG</sequence>
<dbReference type="eggNOG" id="COG3153">
    <property type="taxonomic scope" value="Bacteria"/>
</dbReference>
<dbReference type="HOGENOM" id="CLU_081840_0_2_5"/>
<gene>
    <name evidence="2" type="ordered locus">ELI_02260</name>
</gene>
<dbReference type="GO" id="GO:0016747">
    <property type="term" value="F:acyltransferase activity, transferring groups other than amino-acyl groups"/>
    <property type="evidence" value="ECO:0007669"/>
    <property type="project" value="InterPro"/>
</dbReference>
<reference evidence="3" key="1">
    <citation type="journal article" date="2009" name="J. Bacteriol.">
        <title>Complete genome sequence of Erythrobacter litoralis HTCC2594.</title>
        <authorList>
            <person name="Oh H.M."/>
            <person name="Giovannoni S.J."/>
            <person name="Ferriera S."/>
            <person name="Johnson J."/>
            <person name="Cho J.C."/>
        </authorList>
    </citation>
    <scope>NUCLEOTIDE SEQUENCE [LARGE SCALE GENOMIC DNA]</scope>
    <source>
        <strain evidence="3">HTCC2594</strain>
    </source>
</reference>
<accession>Q2NCP7</accession>
<keyword evidence="3" id="KW-1185">Reference proteome</keyword>
<dbReference type="OrthoDB" id="9815099at2"/>
<evidence type="ECO:0000313" key="3">
    <source>
        <dbReference type="Proteomes" id="UP000008808"/>
    </source>
</evidence>
<dbReference type="Pfam" id="PF13527">
    <property type="entry name" value="Acetyltransf_9"/>
    <property type="match status" value="1"/>
</dbReference>
<dbReference type="InterPro" id="IPR016181">
    <property type="entry name" value="Acyl_CoA_acyltransferase"/>
</dbReference>
<protein>
    <submittedName>
        <fullName evidence="2">Putative acetyltransferase</fullName>
    </submittedName>
</protein>
<feature type="domain" description="N-acetyltransferase" evidence="1">
    <location>
        <begin position="2"/>
        <end position="159"/>
    </location>
</feature>
<dbReference type="SUPFAM" id="SSF55729">
    <property type="entry name" value="Acyl-CoA N-acyltransferases (Nat)"/>
    <property type="match status" value="1"/>
</dbReference>
<dbReference type="InterPro" id="IPR000182">
    <property type="entry name" value="GNAT_dom"/>
</dbReference>
<dbReference type="AlphaFoldDB" id="Q2NCP7"/>